<sequence length="93" mass="10919">MKMGEKMTINSHALGEKRKVAWWEGRSGEYNGGRHGTRLVHKTYNNNKRRILEREASACIPTWGTTRKKHLREQEMIKKIFLNSKKIPQKVVD</sequence>
<keyword evidence="1" id="KW-1185">Reference proteome</keyword>
<dbReference type="AlphaFoldDB" id="A0A915J2D9"/>
<proteinExistence type="predicted"/>
<accession>A0A915J2D9</accession>
<organism evidence="1 2">
    <name type="scientific">Romanomermis culicivorax</name>
    <name type="common">Nematode worm</name>
    <dbReference type="NCBI Taxonomy" id="13658"/>
    <lineage>
        <taxon>Eukaryota</taxon>
        <taxon>Metazoa</taxon>
        <taxon>Ecdysozoa</taxon>
        <taxon>Nematoda</taxon>
        <taxon>Enoplea</taxon>
        <taxon>Dorylaimia</taxon>
        <taxon>Mermithida</taxon>
        <taxon>Mermithoidea</taxon>
        <taxon>Mermithidae</taxon>
        <taxon>Romanomermis</taxon>
    </lineage>
</organism>
<name>A0A915J2D9_ROMCU</name>
<evidence type="ECO:0000313" key="2">
    <source>
        <dbReference type="WBParaSite" id="nRc.2.0.1.t20631-RA"/>
    </source>
</evidence>
<evidence type="ECO:0000313" key="1">
    <source>
        <dbReference type="Proteomes" id="UP000887565"/>
    </source>
</evidence>
<protein>
    <submittedName>
        <fullName evidence="2">Uncharacterized protein</fullName>
    </submittedName>
</protein>
<dbReference type="WBParaSite" id="nRc.2.0.1.t20631-RA">
    <property type="protein sequence ID" value="nRc.2.0.1.t20631-RA"/>
    <property type="gene ID" value="nRc.2.0.1.g20631"/>
</dbReference>
<reference evidence="2" key="1">
    <citation type="submission" date="2022-11" db="UniProtKB">
        <authorList>
            <consortium name="WormBaseParasite"/>
        </authorList>
    </citation>
    <scope>IDENTIFICATION</scope>
</reference>
<dbReference type="Proteomes" id="UP000887565">
    <property type="component" value="Unplaced"/>
</dbReference>